<dbReference type="InterPro" id="IPR011006">
    <property type="entry name" value="CheY-like_superfamily"/>
</dbReference>
<evidence type="ECO:0000259" key="2">
    <source>
        <dbReference type="PROSITE" id="PS50110"/>
    </source>
</evidence>
<comment type="caution">
    <text evidence="1">Lacks conserved residue(s) required for the propagation of feature annotation.</text>
</comment>
<name>A0ABT3II83_9BACT</name>
<gene>
    <name evidence="3" type="ORF">OL497_07165</name>
</gene>
<dbReference type="SUPFAM" id="SSF52172">
    <property type="entry name" value="CheY-like"/>
    <property type="match status" value="1"/>
</dbReference>
<proteinExistence type="predicted"/>
<keyword evidence="4" id="KW-1185">Reference proteome</keyword>
<dbReference type="Proteomes" id="UP001207742">
    <property type="component" value="Unassembled WGS sequence"/>
</dbReference>
<sequence length="132" mass="14526">MKRKILITENNADSKFLLFSLLKGLYDISFENDVGYLLTGNFEKPDLFILNSYVSESSILAVCKQLKANARLKDVPILIISGSADIEHMMKACPGDDFIRKPFGKSTLLAKIATVIQRKATSLNPGINSTGT</sequence>
<reference evidence="3 4" key="1">
    <citation type="submission" date="2022-10" db="EMBL/GenBank/DDBJ databases">
        <title>Chitinophaga nivalis PC15 sp. nov., isolated from Pyeongchang county, South Korea.</title>
        <authorList>
            <person name="Trinh H.N."/>
        </authorList>
    </citation>
    <scope>NUCLEOTIDE SEQUENCE [LARGE SCALE GENOMIC DNA]</scope>
    <source>
        <strain evidence="3 4">PC14</strain>
    </source>
</reference>
<accession>A0ABT3II83</accession>
<feature type="domain" description="Response regulatory" evidence="2">
    <location>
        <begin position="4"/>
        <end position="116"/>
    </location>
</feature>
<evidence type="ECO:0000313" key="3">
    <source>
        <dbReference type="EMBL" id="MCW3483667.1"/>
    </source>
</evidence>
<dbReference type="PROSITE" id="PS50110">
    <property type="entry name" value="RESPONSE_REGULATORY"/>
    <property type="match status" value="1"/>
</dbReference>
<dbReference type="RefSeq" id="WP_264729187.1">
    <property type="nucleotide sequence ID" value="NZ_JAPDNR010000001.1"/>
</dbReference>
<organism evidence="3 4">
    <name type="scientific">Chitinophaga nivalis</name>
    <dbReference type="NCBI Taxonomy" id="2991709"/>
    <lineage>
        <taxon>Bacteria</taxon>
        <taxon>Pseudomonadati</taxon>
        <taxon>Bacteroidota</taxon>
        <taxon>Chitinophagia</taxon>
        <taxon>Chitinophagales</taxon>
        <taxon>Chitinophagaceae</taxon>
        <taxon>Chitinophaga</taxon>
    </lineage>
</organism>
<evidence type="ECO:0000256" key="1">
    <source>
        <dbReference type="PROSITE-ProRule" id="PRU00169"/>
    </source>
</evidence>
<dbReference type="EMBL" id="JAPDNS010000001">
    <property type="protein sequence ID" value="MCW3483667.1"/>
    <property type="molecule type" value="Genomic_DNA"/>
</dbReference>
<protein>
    <recommendedName>
        <fullName evidence="2">Response regulatory domain-containing protein</fullName>
    </recommendedName>
</protein>
<comment type="caution">
    <text evidence="3">The sequence shown here is derived from an EMBL/GenBank/DDBJ whole genome shotgun (WGS) entry which is preliminary data.</text>
</comment>
<dbReference type="InterPro" id="IPR001789">
    <property type="entry name" value="Sig_transdc_resp-reg_receiver"/>
</dbReference>
<evidence type="ECO:0000313" key="4">
    <source>
        <dbReference type="Proteomes" id="UP001207742"/>
    </source>
</evidence>
<dbReference type="Gene3D" id="3.40.50.2300">
    <property type="match status" value="1"/>
</dbReference>